<dbReference type="PANTHER" id="PTHR37834">
    <property type="entry name" value="GDSL-LIKE LIPASE/ACYLHYDROLASE DOMAIN PROTEIN (AFU_ORTHOLOGUE AFUA_2G00620)"/>
    <property type="match status" value="1"/>
</dbReference>
<evidence type="ECO:0000313" key="2">
    <source>
        <dbReference type="Proteomes" id="UP001501705"/>
    </source>
</evidence>
<dbReference type="Gene3D" id="3.40.50.1110">
    <property type="entry name" value="SGNH hydrolase"/>
    <property type="match status" value="1"/>
</dbReference>
<evidence type="ECO:0000313" key="1">
    <source>
        <dbReference type="EMBL" id="GAA1571612.1"/>
    </source>
</evidence>
<dbReference type="Gene3D" id="2.60.120.260">
    <property type="entry name" value="Galactose-binding domain-like"/>
    <property type="match status" value="1"/>
</dbReference>
<sequence>MVERDGGRGARIVGRRTVLKAGSVVAGGVVLGASPLTKAVAGCVSYADGVVPVSDPNIRYLGRWQQAAGYVEGYYQSGLELRFTGTSTAVVLENSCRILYRVDGGAVQRNITASGTVVIAAGLGAGPHSLQFYSEYQQSFPKLKYLQIDPGARTQPVARRPVMEVIGDSISVGYIGPGLVNSLGSSFSYKAPELLGFAHNTVAFGGIATAAGSGAPDASGMVSRYTKLSEYVPGEVNVPGWDTAQYVPDCIVINLGTNDPSTGPKAINFQPAYLTFLENLRAYYPEATIFAMSPLNTAHRTEIADCVTTRNTTGDANVLFIDTTGWINPTTETTDGTHPTIPAHDKVAQNLATTIRGHLPLRPGSQLNNR</sequence>
<dbReference type="SUPFAM" id="SSF52266">
    <property type="entry name" value="SGNH hydrolase"/>
    <property type="match status" value="1"/>
</dbReference>
<dbReference type="GO" id="GO:0016787">
    <property type="term" value="F:hydrolase activity"/>
    <property type="evidence" value="ECO:0007669"/>
    <property type="project" value="UniProtKB-KW"/>
</dbReference>
<dbReference type="InterPro" id="IPR006311">
    <property type="entry name" value="TAT_signal"/>
</dbReference>
<dbReference type="InterPro" id="IPR052762">
    <property type="entry name" value="PCW_deacetylase/CE"/>
</dbReference>
<name>A0ABN2D766_9ACTN</name>
<dbReference type="Pfam" id="PF00657">
    <property type="entry name" value="Lipase_GDSL"/>
    <property type="match status" value="1"/>
</dbReference>
<dbReference type="PANTHER" id="PTHR37834:SF2">
    <property type="entry name" value="ESTERASE, SGNH HYDROLASE-TYPE"/>
    <property type="match status" value="1"/>
</dbReference>
<reference evidence="1 2" key="1">
    <citation type="journal article" date="2019" name="Int. J. Syst. Evol. Microbiol.">
        <title>The Global Catalogue of Microorganisms (GCM) 10K type strain sequencing project: providing services to taxonomists for standard genome sequencing and annotation.</title>
        <authorList>
            <consortium name="The Broad Institute Genomics Platform"/>
            <consortium name="The Broad Institute Genome Sequencing Center for Infectious Disease"/>
            <person name="Wu L."/>
            <person name="Ma J."/>
        </authorList>
    </citation>
    <scope>NUCLEOTIDE SEQUENCE [LARGE SCALE GENOMIC DNA]</scope>
    <source>
        <strain evidence="1 2">JCM 15572</strain>
    </source>
</reference>
<keyword evidence="2" id="KW-1185">Reference proteome</keyword>
<dbReference type="Proteomes" id="UP001501705">
    <property type="component" value="Unassembled WGS sequence"/>
</dbReference>
<dbReference type="RefSeq" id="WP_344234096.1">
    <property type="nucleotide sequence ID" value="NZ_BAAAPH010000008.1"/>
</dbReference>
<protein>
    <submittedName>
        <fullName evidence="1">SGNH/GDSL hydrolase family protein</fullName>
    </submittedName>
</protein>
<gene>
    <name evidence="1" type="ORF">GCM10009804_29980</name>
</gene>
<dbReference type="EMBL" id="BAAAPH010000008">
    <property type="protein sequence ID" value="GAA1571612.1"/>
    <property type="molecule type" value="Genomic_DNA"/>
</dbReference>
<dbReference type="InterPro" id="IPR036514">
    <property type="entry name" value="SGNH_hydro_sf"/>
</dbReference>
<dbReference type="PROSITE" id="PS51318">
    <property type="entry name" value="TAT"/>
    <property type="match status" value="1"/>
</dbReference>
<dbReference type="InterPro" id="IPR001087">
    <property type="entry name" value="GDSL"/>
</dbReference>
<comment type="caution">
    <text evidence="1">The sequence shown here is derived from an EMBL/GenBank/DDBJ whole genome shotgun (WGS) entry which is preliminary data.</text>
</comment>
<keyword evidence="1" id="KW-0378">Hydrolase</keyword>
<proteinExistence type="predicted"/>
<organism evidence="1 2">
    <name type="scientific">Kribbella hippodromi</name>
    <dbReference type="NCBI Taxonomy" id="434347"/>
    <lineage>
        <taxon>Bacteria</taxon>
        <taxon>Bacillati</taxon>
        <taxon>Actinomycetota</taxon>
        <taxon>Actinomycetes</taxon>
        <taxon>Propionibacteriales</taxon>
        <taxon>Kribbellaceae</taxon>
        <taxon>Kribbella</taxon>
    </lineage>
</organism>
<accession>A0ABN2D766</accession>